<dbReference type="UniPathway" id="UPA00143"/>
<dbReference type="Gene3D" id="1.10.8.10">
    <property type="entry name" value="DNA helicase RuvA subunit, C-terminal domain"/>
    <property type="match status" value="1"/>
</dbReference>
<dbReference type="SMART" id="SM01337">
    <property type="entry name" value="APC10"/>
    <property type="match status" value="1"/>
</dbReference>
<dbReference type="GO" id="GO:0005737">
    <property type="term" value="C:cytoplasm"/>
    <property type="evidence" value="ECO:0007669"/>
    <property type="project" value="UniProtKB-SubCell"/>
</dbReference>
<dbReference type="InterPro" id="IPR009060">
    <property type="entry name" value="UBA-like_sf"/>
</dbReference>
<dbReference type="InterPro" id="IPR016024">
    <property type="entry name" value="ARM-type_fold"/>
</dbReference>
<dbReference type="GO" id="GO:0061630">
    <property type="term" value="F:ubiquitin protein ligase activity"/>
    <property type="evidence" value="ECO:0007669"/>
    <property type="project" value="UniProtKB-EC"/>
</dbReference>
<feature type="repeat" description="RCC1" evidence="13">
    <location>
        <begin position="2835"/>
        <end position="2886"/>
    </location>
</feature>
<dbReference type="InterPro" id="IPR014722">
    <property type="entry name" value="Rib_uL2_dom2"/>
</dbReference>
<dbReference type="GO" id="GO:0008270">
    <property type="term" value="F:zinc ion binding"/>
    <property type="evidence" value="ECO:0007669"/>
    <property type="project" value="UniProtKB-KW"/>
</dbReference>
<dbReference type="FunFam" id="2.30.30.40:FF:000074">
    <property type="entry name" value="E3 ubiquitin-protein ligase HERC2 isoform X1"/>
    <property type="match status" value="1"/>
</dbReference>
<dbReference type="Pfam" id="PF11515">
    <property type="entry name" value="Cul7"/>
    <property type="match status" value="1"/>
</dbReference>
<dbReference type="InterPro" id="IPR010606">
    <property type="entry name" value="Mib_Herc2"/>
</dbReference>
<dbReference type="FunFam" id="2.130.10.30:FF:000006">
    <property type="entry name" value="E3 ubiquitin-protein ligase HERC2 isoform X1"/>
    <property type="match status" value="1"/>
</dbReference>
<feature type="repeat" description="RCC1" evidence="13">
    <location>
        <begin position="554"/>
        <end position="605"/>
    </location>
</feature>
<dbReference type="SUPFAM" id="SSF63748">
    <property type="entry name" value="Tudor/PWWP/MBT"/>
    <property type="match status" value="1"/>
</dbReference>
<dbReference type="InterPro" id="IPR051210">
    <property type="entry name" value="Ub_ligase/GEF_domain"/>
</dbReference>
<keyword evidence="11" id="KW-0862">Zinc</keyword>
<evidence type="ECO:0000256" key="12">
    <source>
        <dbReference type="PROSITE-ProRule" id="PRU00228"/>
    </source>
</evidence>
<feature type="compositionally biased region" description="Polar residues" evidence="14">
    <location>
        <begin position="2156"/>
        <end position="2170"/>
    </location>
</feature>
<feature type="repeat" description="RCC1" evidence="13">
    <location>
        <begin position="2676"/>
        <end position="2727"/>
    </location>
</feature>
<keyword evidence="7" id="KW-0479">Metal-binding</keyword>
<dbReference type="SUPFAM" id="SSF49785">
    <property type="entry name" value="Galactose-binding domain-like"/>
    <property type="match status" value="1"/>
</dbReference>
<dbReference type="SMART" id="SM00291">
    <property type="entry name" value="ZnF_ZZ"/>
    <property type="match status" value="1"/>
</dbReference>
<dbReference type="InterPro" id="IPR000433">
    <property type="entry name" value="Znf_ZZ"/>
</dbReference>
<dbReference type="PROSITE" id="PS50012">
    <property type="entry name" value="RCC1_3"/>
    <property type="match status" value="12"/>
</dbReference>
<reference evidence="18" key="1">
    <citation type="submission" date="2015-12" db="EMBL/GenBank/DDBJ databases">
        <title>De novo transcriptome assembly of four potential Pierce s Disease insect vectors from Arizona vineyards.</title>
        <authorList>
            <person name="Tassone E.E."/>
        </authorList>
    </citation>
    <scope>NUCLEOTIDE SEQUENCE</scope>
</reference>
<feature type="region of interest" description="Disordered" evidence="14">
    <location>
        <begin position="2156"/>
        <end position="2181"/>
    </location>
</feature>
<dbReference type="InterPro" id="IPR000408">
    <property type="entry name" value="Reg_chr_condens"/>
</dbReference>
<feature type="repeat" description="RCC1" evidence="13">
    <location>
        <begin position="502"/>
        <end position="553"/>
    </location>
</feature>
<feature type="region of interest" description="Disordered" evidence="14">
    <location>
        <begin position="1170"/>
        <end position="1197"/>
    </location>
</feature>
<feature type="repeat" description="RCC1" evidence="13">
    <location>
        <begin position="2728"/>
        <end position="2782"/>
    </location>
</feature>
<evidence type="ECO:0000256" key="6">
    <source>
        <dbReference type="ARBA" id="ARBA00022679"/>
    </source>
</evidence>
<dbReference type="Pfam" id="PF03256">
    <property type="entry name" value="ANAPC10"/>
    <property type="match status" value="1"/>
</dbReference>
<gene>
    <name evidence="18" type="ORF">g.35520</name>
</gene>
<evidence type="ECO:0000256" key="11">
    <source>
        <dbReference type="ARBA" id="ARBA00022833"/>
    </source>
</evidence>
<evidence type="ECO:0000256" key="9">
    <source>
        <dbReference type="ARBA" id="ARBA00022771"/>
    </source>
</evidence>
<protein>
    <recommendedName>
        <fullName evidence="4">HECT-type E3 ubiquitin transferase</fullName>
        <ecNumber evidence="4">2.3.2.26</ecNumber>
    </recommendedName>
</protein>
<dbReference type="PROSITE" id="PS00626">
    <property type="entry name" value="RCC1_2"/>
    <property type="match status" value="1"/>
</dbReference>
<dbReference type="PRINTS" id="PR00633">
    <property type="entry name" value="RCCNDNSATION"/>
</dbReference>
<feature type="repeat" description="RCC1" evidence="13">
    <location>
        <begin position="2783"/>
        <end position="2834"/>
    </location>
</feature>
<evidence type="ECO:0000256" key="7">
    <source>
        <dbReference type="ARBA" id="ARBA00022723"/>
    </source>
</evidence>
<dbReference type="InterPro" id="IPR021097">
    <property type="entry name" value="CPH_domain"/>
</dbReference>
<dbReference type="Gene3D" id="2.60.120.260">
    <property type="entry name" value="Galactose-binding domain-like"/>
    <property type="match status" value="1"/>
</dbReference>
<organism evidence="18">
    <name type="scientific">Clastoptera arizonana</name>
    <name type="common">Arizona spittle bug</name>
    <dbReference type="NCBI Taxonomy" id="38151"/>
    <lineage>
        <taxon>Eukaryota</taxon>
        <taxon>Metazoa</taxon>
        <taxon>Ecdysozoa</taxon>
        <taxon>Arthropoda</taxon>
        <taxon>Hexapoda</taxon>
        <taxon>Insecta</taxon>
        <taxon>Pterygota</taxon>
        <taxon>Neoptera</taxon>
        <taxon>Paraneoptera</taxon>
        <taxon>Hemiptera</taxon>
        <taxon>Auchenorrhyncha</taxon>
        <taxon>Cercopoidea</taxon>
        <taxon>Clastopteridae</taxon>
        <taxon>Clastoptera</taxon>
    </lineage>
</organism>
<keyword evidence="5" id="KW-0963">Cytoplasm</keyword>
<dbReference type="FunFam" id="2.130.10.30:FF:000004">
    <property type="entry name" value="E3 ubiquitin-protein ligase HERC2 isoform X2"/>
    <property type="match status" value="1"/>
</dbReference>
<dbReference type="InterPro" id="IPR058923">
    <property type="entry name" value="RCC1-like_dom"/>
</dbReference>
<evidence type="ECO:0000256" key="13">
    <source>
        <dbReference type="PROSITE-ProRule" id="PRU00235"/>
    </source>
</evidence>
<dbReference type="Gene3D" id="3.30.60.90">
    <property type="match status" value="1"/>
</dbReference>
<feature type="domain" description="DOC" evidence="16">
    <location>
        <begin position="2482"/>
        <end position="2660"/>
    </location>
</feature>
<dbReference type="InterPro" id="IPR037976">
    <property type="entry name" value="HERC2_APC10"/>
</dbReference>
<evidence type="ECO:0000256" key="2">
    <source>
        <dbReference type="ARBA" id="ARBA00004496"/>
    </source>
</evidence>
<dbReference type="Pfam" id="PF00569">
    <property type="entry name" value="ZZ"/>
    <property type="match status" value="1"/>
</dbReference>
<dbReference type="InterPro" id="IPR043145">
    <property type="entry name" value="Znf_ZZ_sf"/>
</dbReference>
<evidence type="ECO:0000256" key="8">
    <source>
        <dbReference type="ARBA" id="ARBA00022737"/>
    </source>
</evidence>
<proteinExistence type="predicted"/>
<dbReference type="SUPFAM" id="SSF57850">
    <property type="entry name" value="RING/U-box"/>
    <property type="match status" value="1"/>
</dbReference>
<accession>A0A1B6EE89</accession>
<dbReference type="Pfam" id="PF00415">
    <property type="entry name" value="RCC1"/>
    <property type="match status" value="5"/>
</dbReference>
<dbReference type="InterPro" id="IPR009091">
    <property type="entry name" value="RCC1/BLIP-II"/>
</dbReference>
<sequence>MQGVKSLSYEQQQLCQNIALSTLSTCRLRHRLAITHRYLLALGRQIPGDSSKTESKKVVLHNSPNTVSKSNIKFPGENATLGLARVGSRAALNFSFAFLRRAWRSGEDADLCSELLQESLAAMQSLPEATLFDDSAVSPVWLEVVDRSAKFLNQVVLGEDNTPGSCNVPLVDQHYALCLLLELAFQRATLSHLLEAVLLLLHLSNKRKAEIDNRPEENEAHPPLVPLLKRLQSIPSMKKNNFNNVDDWNENMQYRISPTECFLRYLELPGDNCVDFQMAALVMMANLDRLAAPYLPPATFLENKKQFQDVHAWGWLSWAMGGTLYNCEQIGEIGLSKMICSELGIVMLSHWGKLYFLPYMSESECPDKVEGLNHREVVDIASHPDARHFLALTSDGEVYSWGNGEGGRLGHGDNNYREEPSLITALSGLKVIKIACGNTYSAAVTSRGELYTWGRGNYGRLGHGSSEDFNVPTLVVGLKGQHIVDVACGSGDAQTLAVTDSGLVFSWGDGDYGKLGRGGSDGSKLPKLVDKLQGVEVSKVYCGAQFSLALSSSGEVYTWGKGDNFRLGHRSEEHVRFPKLVQAMKDKKVKELAVGMVHVLALTENGEVYSWGKQEYSQCGDTTVNEPSIVAPLKGKSIVGIACGPTQSFAWNTSDSWKVGLRVMFVVDICEQTLIYLEQLLCNVCEGVIGHCDWPPPQHKECIIVATLNILRLQLHAMIKHNVDVRSVGMTGGSRLHASFKCLVVGLASSNGILETIQSAAQATLQAGWSILLPTADERARTLSSLLSSSEWDSNNMNQGHNFMTDLLVSSLIADGGLETSLHAAIRGELTEVKEEDGQGIENMNSYSSAMPLMHLVKQLLRNFLSRSEIKLQAMKLPDSKTTLERPPSLNLLLRFQRLLISQIFPDNKQQNKLCFDESIQGAESLLHKYIRLLTKPMTQVLNLATELASVTNKHFYVVAAILKEDAIDLFLLELLVSLLLLKIKIPLILQNVDWLHLFMPLLDVLEKFNRLTPNLDREDSEDISWPGINISTNGYKNCDEMTLIRRADIENHNRDGGHWIVFNNKVYDIQDLSCSGEEWICLGQDDLSKAPYDILAQYCVGNFIDLEEEILTTTEIPVISSPLIDCERCLGYLLGLHAHWLYESTPQQLAEEEASEWMNSEFLKGGLHVNTPPSPYEEKSEARSTSSTPTDPTTPLASLFEVSQTDTKLSDHAIHTLMGILYQQFKHQHFMNHMNFTTDHPVEEVSRLLLAVFIKHLALTSHILPILEKGNFGVNFKKFSAIAKVIHQTKWKLIKMRQEQNRSYKEVCAPVMEKCRFLLHEVRPATSHENNALNHLQLLYTEPSWKKAIKTVIQGIKGKKCAENDSSGINIPSETTEIKYKNAKKCKEAKDIGGEPYLLQSAGDTFDIGVHCENENTLIQSIVGFITQEDSGDVEVLRKAMYCQVERANLRKKGINIMLELLQKSTLIPSVKYNIINGWLGLVNSNHGIKPRMGSHCLSDIQLVTVYQKVEVLLSKSKILEWALNMLKELVLNADHWAKWHGPRTSFNCLRKLSWTRFISALVGMLMENHNGNELSLIVNSGIFPLMEFILKECDVEGETCVPEKKEVYVIQEDHIDTSPPDLTSLPGVEMAKMLKIGTRVVRGIDWKWGDQDGPPPGEGRVIGELGEDGWIRVQWDNGATNSYRMGKEGKFDLKLAEAPVAEDSDESDSESDNAQDISVFEETTPTKVLCQSAYNLLRCLSICCGINAENMQMSAVRSLTTLLRSIVQENYAPGKSQKVHELWANLGFIKAICISKPMCQALSSQAWLDLLFDLASSPDVKLPTKLQIFRLLRVMLPDGVQDLDKRGTVLQRLFHLLGNTALTCQYDVQLYSGNLHPVFITTSQTSIIVEECISLLRTLFTEWTQVFNVTLNNKLSYASDILSHPFLNMQNGMDIDLANFQADSIAALLVLGGMDNRARIGCNVTVEGQGDGTICRISQQAKPVVRFHETGLTQKIPLSAIQVIPQSHFNLEKVPLTDAVQDTWATLISLTTSTHSFKPQPGSIHIAALRYQQQLLAAISACRVLLRYQNRLRRVLKTHLHHNSATLAPHTSLEALNEVDDMEMDSPNLLLHQLIVNAAQSSPLKSEYSRTELEEAAICVSQYLATQVKQNTNESSYPATCDSNNKTIKTNHRARNSPTIPLPILTQLTEMGFSKRTVESAIKVLGDCSSDNPNVERLVAWLLEHPEDCLSDTGSVSSFDALSDNNSLSDEINTSFTEESISPTHYHRPSDFYTNDEYAMYVRGHISPGMLVRCCNAQEDIMPGLIGRVLIVDYEISDGLYDHNLEVQWIDKTGGREGYISWVKFANIELLGFPTSPSIAPTIKIGDKVKVKSSVSSCSFKWGSIDHNSIGVVTSVSSNGVTVDFPQQSNWRGLLSDIEGVPSCHLSIICKSCHMYPLIGPRFKCKVCNSFNLCENCFYTKKIHRHSFNRIFEPGGAAVFAGFPGRNSKQEVPQPDSENIEDWTQCVKNLTVSSRENWAINLIDPFSENCWQSTGTQGRHWIRLEMQPDILIQSLCMKVDPNDSSYMPSMVVISGGTTFATMEELATVHIRISNTMVTLLSDVKKYHPCIEIAIKQCRNGGIDCKVHGLYITGRKRSPFSDLPSSVSFLAADSTDLMTNSYISEVENSVTTSQCKVFVWGLNDKDQLGGLNGSKVKYPVYSEVLSSLRPSFIAGGSKSLFIVSHDGKVYACGECTDGRLGIPPSATNVPSPRLILSLAQYVVKKVAVHSGGKHAMALTLDGKVFSWGEGDDGKLGHGNKATLDRPRFIESLKSKCIRDIACGSSHSAAITSNGELYTWGLGEYGRLGHGDSITQLKPKLVKALLGNHIVKVACGSRDAQTLALSTDGMVFSWGDGDFGKLGRGGSEGCDLPNNVERLNGLGVCHIECGAQFSLALTKSGQIWTWGKGDYYRLGLNTDHHVRKPTLVEGLRGEKVIHVAVGALHCLAVTESGVVYAWGDNDHGQQGNGTVYVNRKPALVYGLSDVNVNRVACGSSHSIAWSAVEKKTKFIADPVLFGQAKDPLGAHLMGLGGVVNYKELYTVGPLPPRESLAKTILSLENNVAKQNALQHVLNALCIIYARDAVISALSSHTKIDSVPVDENADSLETSFANFPQQTEIAQGGGEAPACEAEAVAIQSTKSTPESAESPLAAFPSMSSSASLSSRASKMSAITLIALADILDAL</sequence>
<evidence type="ECO:0000256" key="5">
    <source>
        <dbReference type="ARBA" id="ARBA00022490"/>
    </source>
</evidence>
<dbReference type="Gene3D" id="2.30.30.30">
    <property type="match status" value="1"/>
</dbReference>
<keyword evidence="9 12" id="KW-0863">Zinc-finger</keyword>
<feature type="repeat" description="RCC1" evidence="13">
    <location>
        <begin position="2941"/>
        <end position="2992"/>
    </location>
</feature>
<evidence type="ECO:0000259" key="15">
    <source>
        <dbReference type="PROSITE" id="PS50135"/>
    </source>
</evidence>
<comment type="pathway">
    <text evidence="3">Protein modification; protein ubiquitination.</text>
</comment>
<dbReference type="PROSITE" id="PS01357">
    <property type="entry name" value="ZF_ZZ_1"/>
    <property type="match status" value="1"/>
</dbReference>
<dbReference type="InterPro" id="IPR004939">
    <property type="entry name" value="APC_su10/DOC_dom"/>
</dbReference>
<keyword evidence="8" id="KW-0677">Repeat</keyword>
<dbReference type="Pfam" id="PF06701">
    <property type="entry name" value="MIB_HERC2"/>
    <property type="match status" value="1"/>
</dbReference>
<feature type="non-terminal residue" evidence="18">
    <location>
        <position position="3225"/>
    </location>
</feature>
<dbReference type="Gene3D" id="2.30.30.40">
    <property type="entry name" value="SH3 Domains"/>
    <property type="match status" value="1"/>
</dbReference>
<dbReference type="InterPro" id="IPR008979">
    <property type="entry name" value="Galactose-bd-like_sf"/>
</dbReference>
<dbReference type="SUPFAM" id="SSF55856">
    <property type="entry name" value="Cytochrome b5-like heme/steroid binding domain"/>
    <property type="match status" value="1"/>
</dbReference>
<feature type="compositionally biased region" description="Low complexity" evidence="14">
    <location>
        <begin position="1185"/>
        <end position="1196"/>
    </location>
</feature>
<dbReference type="Gene3D" id="2.130.10.30">
    <property type="entry name" value="Regulator of chromosome condensation 1/beta-lactamase-inhibitor protein II"/>
    <property type="match status" value="2"/>
</dbReference>
<dbReference type="PANTHER" id="PTHR22870:SF446">
    <property type="entry name" value="REGULATOR OF CHROMOSOME CONDENSATION DOMAIN-CONTAINING PROTEIN"/>
    <property type="match status" value="1"/>
</dbReference>
<dbReference type="SUPFAM" id="SSF50985">
    <property type="entry name" value="RCC1/BLIP-II"/>
    <property type="match status" value="2"/>
</dbReference>
<dbReference type="PROSITE" id="PS51416">
    <property type="entry name" value="MIB_HERC2"/>
    <property type="match status" value="1"/>
</dbReference>
<dbReference type="PROSITE" id="PS50135">
    <property type="entry name" value="ZF_ZZ_2"/>
    <property type="match status" value="1"/>
</dbReference>
<evidence type="ECO:0000256" key="10">
    <source>
        <dbReference type="ARBA" id="ARBA00022786"/>
    </source>
</evidence>
<dbReference type="InterPro" id="IPR037252">
    <property type="entry name" value="Mib_Herc2_sf"/>
</dbReference>
<dbReference type="CDD" id="cd08664">
    <property type="entry name" value="APC10-HERC2"/>
    <property type="match status" value="1"/>
</dbReference>
<evidence type="ECO:0000259" key="17">
    <source>
        <dbReference type="PROSITE" id="PS51416"/>
    </source>
</evidence>
<feature type="repeat" description="RCC1" evidence="13">
    <location>
        <begin position="606"/>
        <end position="654"/>
    </location>
</feature>
<evidence type="ECO:0000259" key="16">
    <source>
        <dbReference type="PROSITE" id="PS51284"/>
    </source>
</evidence>
<dbReference type="Pfam" id="PF25390">
    <property type="entry name" value="WD40_RLD"/>
    <property type="match status" value="1"/>
</dbReference>
<keyword evidence="10" id="KW-0833">Ubl conjugation pathway</keyword>
<dbReference type="Gene3D" id="3.10.120.10">
    <property type="entry name" value="Cytochrome b5-like heme/steroid binding domain"/>
    <property type="match status" value="1"/>
</dbReference>
<dbReference type="GO" id="GO:0016567">
    <property type="term" value="P:protein ubiquitination"/>
    <property type="evidence" value="ECO:0007669"/>
    <property type="project" value="UniProtKB-UniPathway"/>
</dbReference>
<feature type="domain" description="MIB/HERC2" evidence="17">
    <location>
        <begin position="1628"/>
        <end position="1701"/>
    </location>
</feature>
<dbReference type="SUPFAM" id="SSF46934">
    <property type="entry name" value="UBA-like"/>
    <property type="match status" value="1"/>
</dbReference>
<evidence type="ECO:0000256" key="4">
    <source>
        <dbReference type="ARBA" id="ARBA00012485"/>
    </source>
</evidence>
<feature type="repeat" description="RCC1" evidence="13">
    <location>
        <begin position="2993"/>
        <end position="3044"/>
    </location>
</feature>
<evidence type="ECO:0000313" key="18">
    <source>
        <dbReference type="EMBL" id="JAS36194.1"/>
    </source>
</evidence>
<evidence type="ECO:0000256" key="14">
    <source>
        <dbReference type="SAM" id="MobiDB-lite"/>
    </source>
</evidence>
<feature type="repeat" description="RCC1" evidence="13">
    <location>
        <begin position="448"/>
        <end position="499"/>
    </location>
</feature>
<feature type="repeat" description="RCC1" evidence="13">
    <location>
        <begin position="396"/>
        <end position="447"/>
    </location>
</feature>
<dbReference type="SUPFAM" id="SSF48371">
    <property type="entry name" value="ARM repeat"/>
    <property type="match status" value="1"/>
</dbReference>
<feature type="domain" description="ZZ-type" evidence="15">
    <location>
        <begin position="2427"/>
        <end position="2478"/>
    </location>
</feature>
<dbReference type="EC" id="2.3.2.26" evidence="4"/>
<name>A0A1B6EE89_9HEMI</name>
<evidence type="ECO:0000256" key="3">
    <source>
        <dbReference type="ARBA" id="ARBA00004906"/>
    </source>
</evidence>
<evidence type="ECO:0000256" key="1">
    <source>
        <dbReference type="ARBA" id="ARBA00000885"/>
    </source>
</evidence>
<keyword evidence="6" id="KW-0808">Transferase</keyword>
<dbReference type="PANTHER" id="PTHR22870">
    <property type="entry name" value="REGULATOR OF CHROMOSOME CONDENSATION"/>
    <property type="match status" value="1"/>
</dbReference>
<feature type="repeat" description="RCC1" evidence="13">
    <location>
        <begin position="2889"/>
        <end position="2940"/>
    </location>
</feature>
<comment type="catalytic activity">
    <reaction evidence="1">
        <text>S-ubiquitinyl-[E2 ubiquitin-conjugating enzyme]-L-cysteine + [acceptor protein]-L-lysine = [E2 ubiquitin-conjugating enzyme]-L-cysteine + N(6)-ubiquitinyl-[acceptor protein]-L-lysine.</text>
        <dbReference type="EC" id="2.3.2.26"/>
    </reaction>
</comment>
<dbReference type="InterPro" id="IPR036400">
    <property type="entry name" value="Cyt_B5-like_heme/steroid_sf"/>
</dbReference>
<comment type="subcellular location">
    <subcellularLocation>
        <location evidence="2">Cytoplasm</location>
    </subcellularLocation>
</comment>
<dbReference type="EMBL" id="GEDC01001104">
    <property type="protein sequence ID" value="JAS36194.1"/>
    <property type="molecule type" value="Transcribed_RNA"/>
</dbReference>
<dbReference type="SUPFAM" id="SSF159034">
    <property type="entry name" value="Mib/herc2 domain-like"/>
    <property type="match status" value="1"/>
</dbReference>
<dbReference type="PROSITE" id="PS51284">
    <property type="entry name" value="DOC"/>
    <property type="match status" value="1"/>
</dbReference>